<reference evidence="10 11" key="1">
    <citation type="submission" date="2014-04" db="EMBL/GenBank/DDBJ databases">
        <title>Genome evolution of avian class.</title>
        <authorList>
            <person name="Zhang G."/>
            <person name="Li C."/>
        </authorList>
    </citation>
    <scope>NUCLEOTIDE SEQUENCE [LARGE SCALE GENOMIC DNA]</scope>
    <source>
        <strain evidence="10">BGI_N341</strain>
    </source>
</reference>
<dbReference type="Proteomes" id="UP000054190">
    <property type="component" value="Unassembled WGS sequence"/>
</dbReference>
<gene>
    <name evidence="10" type="ORF">N341_09325</name>
</gene>
<dbReference type="InterPro" id="IPR013087">
    <property type="entry name" value="Znf_C2H2_type"/>
</dbReference>
<dbReference type="InterPro" id="IPR036236">
    <property type="entry name" value="Znf_C2H2_sf"/>
</dbReference>
<dbReference type="PANTHER" id="PTHR23234:SF10">
    <property type="entry name" value="RIKEN CDNA 6720489N17 GENE-RELATED"/>
    <property type="match status" value="1"/>
</dbReference>
<evidence type="ECO:0000256" key="7">
    <source>
        <dbReference type="ARBA" id="ARBA00023242"/>
    </source>
</evidence>
<keyword evidence="4 8" id="KW-0863">Zinc-finger</keyword>
<proteinExistence type="predicted"/>
<feature type="domain" description="C2H2-type" evidence="9">
    <location>
        <begin position="7"/>
        <end position="34"/>
    </location>
</feature>
<evidence type="ECO:0000313" key="10">
    <source>
        <dbReference type="EMBL" id="KFV49575.1"/>
    </source>
</evidence>
<name>A0A093EZD7_TYTAL</name>
<evidence type="ECO:0000256" key="3">
    <source>
        <dbReference type="ARBA" id="ARBA00022737"/>
    </source>
</evidence>
<dbReference type="EMBL" id="KK383116">
    <property type="protein sequence ID" value="KFV49575.1"/>
    <property type="molecule type" value="Genomic_DNA"/>
</dbReference>
<evidence type="ECO:0000256" key="8">
    <source>
        <dbReference type="PROSITE-ProRule" id="PRU00042"/>
    </source>
</evidence>
<organism evidence="10 11">
    <name type="scientific">Tyto alba</name>
    <name type="common">Barn owl</name>
    <dbReference type="NCBI Taxonomy" id="56313"/>
    <lineage>
        <taxon>Eukaryota</taxon>
        <taxon>Metazoa</taxon>
        <taxon>Chordata</taxon>
        <taxon>Craniata</taxon>
        <taxon>Vertebrata</taxon>
        <taxon>Euteleostomi</taxon>
        <taxon>Archelosauria</taxon>
        <taxon>Archosauria</taxon>
        <taxon>Dinosauria</taxon>
        <taxon>Saurischia</taxon>
        <taxon>Theropoda</taxon>
        <taxon>Coelurosauria</taxon>
        <taxon>Aves</taxon>
        <taxon>Neognathae</taxon>
        <taxon>Neoaves</taxon>
        <taxon>Telluraves</taxon>
        <taxon>Strigiformes</taxon>
        <taxon>Tytonidae</taxon>
        <taxon>Tyto</taxon>
    </lineage>
</organism>
<dbReference type="PROSITE" id="PS50157">
    <property type="entry name" value="ZINC_FINGER_C2H2_2"/>
    <property type="match status" value="2"/>
</dbReference>
<keyword evidence="3" id="KW-0677">Repeat</keyword>
<keyword evidence="6" id="KW-0238">DNA-binding</keyword>
<evidence type="ECO:0000256" key="4">
    <source>
        <dbReference type="ARBA" id="ARBA00022771"/>
    </source>
</evidence>
<keyword evidence="2" id="KW-0479">Metal-binding</keyword>
<keyword evidence="11" id="KW-1185">Reference proteome</keyword>
<evidence type="ECO:0000259" key="9">
    <source>
        <dbReference type="PROSITE" id="PS50157"/>
    </source>
</evidence>
<dbReference type="GO" id="GO:0008270">
    <property type="term" value="F:zinc ion binding"/>
    <property type="evidence" value="ECO:0007669"/>
    <property type="project" value="UniProtKB-KW"/>
</dbReference>
<dbReference type="Pfam" id="PF00096">
    <property type="entry name" value="zf-C2H2"/>
    <property type="match status" value="1"/>
</dbReference>
<dbReference type="InterPro" id="IPR050758">
    <property type="entry name" value="Znf_C2H2-type"/>
</dbReference>
<evidence type="ECO:0000256" key="1">
    <source>
        <dbReference type="ARBA" id="ARBA00004123"/>
    </source>
</evidence>
<dbReference type="GO" id="GO:0003677">
    <property type="term" value="F:DNA binding"/>
    <property type="evidence" value="ECO:0007669"/>
    <property type="project" value="UniProtKB-KW"/>
</dbReference>
<accession>A0A093EZD7</accession>
<dbReference type="PROSITE" id="PS00028">
    <property type="entry name" value="ZINC_FINGER_C2H2_1"/>
    <property type="match status" value="1"/>
</dbReference>
<dbReference type="PANTHER" id="PTHR23234">
    <property type="entry name" value="ZNF44 PROTEIN"/>
    <property type="match status" value="1"/>
</dbReference>
<dbReference type="AlphaFoldDB" id="A0A093EZD7"/>
<feature type="non-terminal residue" evidence="10">
    <location>
        <position position="75"/>
    </location>
</feature>
<sequence length="75" mass="8851">HTRERLYLCAECQKTFKFKIGLLKHKQIHTKNNWGSSYICTDCGNNFGCYGDLVHHQRTQMGERPYKCTECETSY</sequence>
<keyword evidence="7" id="KW-0539">Nucleus</keyword>
<feature type="non-terminal residue" evidence="10">
    <location>
        <position position="1"/>
    </location>
</feature>
<protein>
    <submittedName>
        <fullName evidence="10">Zinc finger protein 777</fullName>
    </submittedName>
</protein>
<evidence type="ECO:0000313" key="11">
    <source>
        <dbReference type="Proteomes" id="UP000054190"/>
    </source>
</evidence>
<evidence type="ECO:0000256" key="5">
    <source>
        <dbReference type="ARBA" id="ARBA00022833"/>
    </source>
</evidence>
<evidence type="ECO:0000256" key="2">
    <source>
        <dbReference type="ARBA" id="ARBA00022723"/>
    </source>
</evidence>
<comment type="subcellular location">
    <subcellularLocation>
        <location evidence="1">Nucleus</location>
    </subcellularLocation>
</comment>
<dbReference type="FunFam" id="3.30.160.60:FF:000045">
    <property type="entry name" value="ZFP69 zinc finger protein B"/>
    <property type="match status" value="1"/>
</dbReference>
<evidence type="ECO:0000256" key="6">
    <source>
        <dbReference type="ARBA" id="ARBA00023125"/>
    </source>
</evidence>
<dbReference type="Gene3D" id="3.30.160.60">
    <property type="entry name" value="Classic Zinc Finger"/>
    <property type="match status" value="2"/>
</dbReference>
<dbReference type="GO" id="GO:0005634">
    <property type="term" value="C:nucleus"/>
    <property type="evidence" value="ECO:0007669"/>
    <property type="project" value="UniProtKB-SubCell"/>
</dbReference>
<dbReference type="SUPFAM" id="SSF57667">
    <property type="entry name" value="beta-beta-alpha zinc fingers"/>
    <property type="match status" value="2"/>
</dbReference>
<feature type="domain" description="C2H2-type" evidence="9">
    <location>
        <begin position="38"/>
        <end position="65"/>
    </location>
</feature>
<keyword evidence="5" id="KW-0862">Zinc</keyword>
<dbReference type="SMART" id="SM00355">
    <property type="entry name" value="ZnF_C2H2"/>
    <property type="match status" value="2"/>
</dbReference>